<evidence type="ECO:0000256" key="10">
    <source>
        <dbReference type="ARBA" id="ARBA00023136"/>
    </source>
</evidence>
<evidence type="ECO:0000256" key="3">
    <source>
        <dbReference type="ARBA" id="ARBA00022676"/>
    </source>
</evidence>
<evidence type="ECO:0000256" key="1">
    <source>
        <dbReference type="ARBA" id="ARBA00004323"/>
    </source>
</evidence>
<dbReference type="OrthoDB" id="10264956at2759"/>
<accession>A0A6J2V3Y6</accession>
<evidence type="ECO:0000313" key="27">
    <source>
        <dbReference type="RefSeq" id="XP_030626493.1"/>
    </source>
</evidence>
<evidence type="ECO:0000256" key="18">
    <source>
        <dbReference type="ARBA" id="ARBA00042545"/>
    </source>
</evidence>
<feature type="transmembrane region" description="Helical" evidence="24">
    <location>
        <begin position="46"/>
        <end position="66"/>
    </location>
</feature>
<evidence type="ECO:0000256" key="19">
    <source>
        <dbReference type="ARBA" id="ARBA00043651"/>
    </source>
</evidence>
<proteinExistence type="inferred from homology"/>
<evidence type="ECO:0000256" key="24">
    <source>
        <dbReference type="SAM" id="Phobius"/>
    </source>
</evidence>
<keyword evidence="8" id="KW-0333">Golgi apparatus</keyword>
<gene>
    <name evidence="26 27" type="primary">LOC115809113</name>
</gene>
<keyword evidence="6" id="KW-0735">Signal-anchor</keyword>
<evidence type="ECO:0000256" key="13">
    <source>
        <dbReference type="ARBA" id="ARBA00039111"/>
    </source>
</evidence>
<organism evidence="25 27">
    <name type="scientific">Chanos chanos</name>
    <name type="common">Milkfish</name>
    <name type="synonym">Mugil chanos</name>
    <dbReference type="NCBI Taxonomy" id="29144"/>
    <lineage>
        <taxon>Eukaryota</taxon>
        <taxon>Metazoa</taxon>
        <taxon>Chordata</taxon>
        <taxon>Craniata</taxon>
        <taxon>Vertebrata</taxon>
        <taxon>Euteleostomi</taxon>
        <taxon>Actinopterygii</taxon>
        <taxon>Neopterygii</taxon>
        <taxon>Teleostei</taxon>
        <taxon>Ostariophysi</taxon>
        <taxon>Gonorynchiformes</taxon>
        <taxon>Chanidae</taxon>
        <taxon>Chanos</taxon>
    </lineage>
</organism>
<dbReference type="RefSeq" id="XP_030626493.1">
    <property type="nucleotide sequence ID" value="XM_030770633.1"/>
</dbReference>
<dbReference type="Gene3D" id="3.90.1480.20">
    <property type="entry name" value="Glycosyl transferase family 29"/>
    <property type="match status" value="1"/>
</dbReference>
<dbReference type="CTD" id="554166"/>
<evidence type="ECO:0000256" key="16">
    <source>
        <dbReference type="ARBA" id="ARBA00041896"/>
    </source>
</evidence>
<evidence type="ECO:0000256" key="5">
    <source>
        <dbReference type="ARBA" id="ARBA00022692"/>
    </source>
</evidence>
<comment type="function">
    <text evidence="20">Transfers the sialyl group (N-acetyl-alpha-neuraminyl or NeuAc) from CMP-NeuAc to the non-reducing terminal galactose (Gal) of glycosphingolipids forming gangliosides (important molecules involved in the regulation of multiple cellular processes, including cell proliferation and differentiation, apoptosis, embryogenesis, development, and oncogenesis). Mainly involved in the biosynthesis of ganglioside GM3 but can also use different glycolipids as substrate acceptors such as D-galactosylceramide (GalCer), asialo-GM2 (GA2) and asialo-GM1 (GA1), although less preferentially than beta-D-Gal-(1-&gt;4)-beta-D-Glc-(1&lt;-&gt;1)-Cer (LacCer).</text>
</comment>
<comment type="catalytic activity">
    <reaction evidence="23">
        <text>ganglioside GA1 (d18:1(4E)/18:0) + CMP-N-acetyl-beta-neuraminate = ganglioside GM1 (d18:1(4E)/18:0) + CMP + H(+)</text>
        <dbReference type="Rhea" id="RHEA:41784"/>
        <dbReference type="ChEBI" id="CHEBI:15378"/>
        <dbReference type="ChEBI" id="CHEBI:57812"/>
        <dbReference type="ChEBI" id="CHEBI:60377"/>
        <dbReference type="ChEBI" id="CHEBI:73110"/>
        <dbReference type="ChEBI" id="CHEBI:78484"/>
    </reaction>
    <physiologicalReaction direction="left-to-right" evidence="23">
        <dbReference type="Rhea" id="RHEA:41785"/>
    </physiologicalReaction>
</comment>
<evidence type="ECO:0000256" key="8">
    <source>
        <dbReference type="ARBA" id="ARBA00023034"/>
    </source>
</evidence>
<evidence type="ECO:0000256" key="9">
    <source>
        <dbReference type="ARBA" id="ARBA00023098"/>
    </source>
</evidence>
<dbReference type="GO" id="GO:0047291">
    <property type="term" value="F:lactosylceramide alpha-2,3-sialyltransferase activity"/>
    <property type="evidence" value="ECO:0007669"/>
    <property type="project" value="UniProtKB-EC"/>
</dbReference>
<dbReference type="GeneID" id="115809113"/>
<protein>
    <recommendedName>
        <fullName evidence="14">Lactosylceramide alpha-2,3-sialyltransferase</fullName>
        <ecNumber evidence="13">2.4.3.9</ecNumber>
    </recommendedName>
    <alternativeName>
        <fullName evidence="15">CMP-NeuAc:lactosylceramide alpha-2,3-sialyltransferase</fullName>
    </alternativeName>
    <alternativeName>
        <fullName evidence="18">Ganglioside GM3 synthase</fullName>
    </alternativeName>
    <alternativeName>
        <fullName evidence="17">ST3Gal V</fullName>
    </alternativeName>
    <alternativeName>
        <fullName evidence="16">Sialyltransferase 9</fullName>
    </alternativeName>
</protein>
<evidence type="ECO:0000256" key="2">
    <source>
        <dbReference type="ARBA" id="ARBA00006003"/>
    </source>
</evidence>
<dbReference type="InterPro" id="IPR001675">
    <property type="entry name" value="Glyco_trans_29"/>
</dbReference>
<evidence type="ECO:0000256" key="14">
    <source>
        <dbReference type="ARBA" id="ARBA00039792"/>
    </source>
</evidence>
<keyword evidence="25" id="KW-1185">Reference proteome</keyword>
<dbReference type="AlphaFoldDB" id="A0A6J2V3Y6"/>
<keyword evidence="11" id="KW-1015">Disulfide bond</keyword>
<sequence>MVHLKGLFVNDHEEGSTPLLPEAESYSFQHRRAESREIFLGRGKNLVLSIFLLLGSYSAILIPAYLPTTQPNWANESFSEEAKALLNQSAVLLSRVCQPQWTRDRLQRLAALSDLQEIPVFLQNGNEDEELPPPMGLQGTGEMVNRTLSTLPKTSLPSTPETCRRCVVVGSGGILHSKHLGAHIDRYNIIIRMNNAPVKGFERDAGSRTTIRLIYPEGAPHSPWEYHNTEIAALVAFKGLDFEWLTSVVTKEPLSWWSKLWFWKNVIDTIPLKAENFRILNPKIVYKTRLVLQSYVKQQRTIIPTLGATAVVLALQLCDEVSLAGFGYDMQHPGALLHYYGTLRMDTMMTQVVHDVSAETLFLRQLVTEGVVHDLTGGICQGAKCE</sequence>
<keyword evidence="7 24" id="KW-1133">Transmembrane helix</keyword>
<dbReference type="PANTHER" id="PTHR13713:SF94">
    <property type="entry name" value="ST3 BETA-GALACTOSIDE ALPHA-2,3-SIALYLTRANSFERASE 5, LIKE"/>
    <property type="match status" value="1"/>
</dbReference>
<dbReference type="InterPro" id="IPR038578">
    <property type="entry name" value="GT29-like_sf"/>
</dbReference>
<comment type="similarity">
    <text evidence="2">Belongs to the glycosyltransferase 29 family.</text>
</comment>
<keyword evidence="3" id="KW-0328">Glycosyltransferase</keyword>
<dbReference type="InterPro" id="IPR051142">
    <property type="entry name" value="Glycosyltransferase_29"/>
</dbReference>
<dbReference type="RefSeq" id="XP_030626492.1">
    <property type="nucleotide sequence ID" value="XM_030770632.1"/>
</dbReference>
<evidence type="ECO:0000256" key="11">
    <source>
        <dbReference type="ARBA" id="ARBA00023157"/>
    </source>
</evidence>
<evidence type="ECO:0000256" key="12">
    <source>
        <dbReference type="ARBA" id="ARBA00023180"/>
    </source>
</evidence>
<evidence type="ECO:0000256" key="6">
    <source>
        <dbReference type="ARBA" id="ARBA00022968"/>
    </source>
</evidence>
<evidence type="ECO:0000256" key="15">
    <source>
        <dbReference type="ARBA" id="ARBA00041341"/>
    </source>
</evidence>
<comment type="catalytic activity">
    <reaction evidence="19">
        <text>a beta-D-Gal-(1-&gt;4)-beta-D-Glc-(1&lt;-&gt;1)-Cer(d18:1(4E)) + CMP-N-acetyl-beta-neuraminate = a ganglioside GM3 (d18:1(4E)) + CMP + H(+)</text>
        <dbReference type="Rhea" id="RHEA:18417"/>
        <dbReference type="ChEBI" id="CHEBI:15378"/>
        <dbReference type="ChEBI" id="CHEBI:17950"/>
        <dbReference type="ChEBI" id="CHEBI:57812"/>
        <dbReference type="ChEBI" id="CHEBI:60065"/>
        <dbReference type="ChEBI" id="CHEBI:60377"/>
        <dbReference type="EC" id="2.4.3.9"/>
    </reaction>
    <physiologicalReaction direction="left-to-right" evidence="19">
        <dbReference type="Rhea" id="RHEA:18418"/>
    </physiologicalReaction>
</comment>
<comment type="catalytic activity">
    <reaction evidence="22">
        <text>ganglioside GA2 (d18:1(4E)/18:0) + CMP-N-acetyl-beta-neuraminate = ganglioside GM2 (d18:1(4E)/18:0) + CMP + H(+)</text>
        <dbReference type="Rhea" id="RHEA:41776"/>
        <dbReference type="ChEBI" id="CHEBI:15378"/>
        <dbReference type="ChEBI" id="CHEBI:57812"/>
        <dbReference type="ChEBI" id="CHEBI:60377"/>
        <dbReference type="ChEBI" id="CHEBI:78485"/>
        <dbReference type="ChEBI" id="CHEBI:78486"/>
    </reaction>
    <physiologicalReaction direction="left-to-right" evidence="22">
        <dbReference type="Rhea" id="RHEA:41777"/>
    </physiologicalReaction>
</comment>
<keyword evidence="4" id="KW-0808">Transferase</keyword>
<comment type="subcellular location">
    <subcellularLocation>
        <location evidence="1">Golgi apparatus membrane</location>
        <topology evidence="1">Single-pass type II membrane protein</topology>
    </subcellularLocation>
</comment>
<evidence type="ECO:0000256" key="23">
    <source>
        <dbReference type="ARBA" id="ARBA00049539"/>
    </source>
</evidence>
<evidence type="ECO:0000256" key="20">
    <source>
        <dbReference type="ARBA" id="ARBA00045587"/>
    </source>
</evidence>
<evidence type="ECO:0000256" key="21">
    <source>
        <dbReference type="ARBA" id="ARBA00048050"/>
    </source>
</evidence>
<reference evidence="26 27" key="1">
    <citation type="submission" date="2025-04" db="UniProtKB">
        <authorList>
            <consortium name="RefSeq"/>
        </authorList>
    </citation>
    <scope>IDENTIFICATION</scope>
</reference>
<evidence type="ECO:0000256" key="22">
    <source>
        <dbReference type="ARBA" id="ARBA00048805"/>
    </source>
</evidence>
<evidence type="ECO:0000313" key="26">
    <source>
        <dbReference type="RefSeq" id="XP_030626492.1"/>
    </source>
</evidence>
<keyword evidence="5 24" id="KW-0812">Transmembrane</keyword>
<dbReference type="GO" id="GO:0000139">
    <property type="term" value="C:Golgi membrane"/>
    <property type="evidence" value="ECO:0007669"/>
    <property type="project" value="UniProtKB-SubCell"/>
</dbReference>
<dbReference type="FunFam" id="3.90.1480.20:FF:000006">
    <property type="entry name" value="ST3 beta-galactoside alpha-2,3-sialyltransferase 5"/>
    <property type="match status" value="1"/>
</dbReference>
<keyword evidence="10 24" id="KW-0472">Membrane</keyword>
<evidence type="ECO:0000256" key="7">
    <source>
        <dbReference type="ARBA" id="ARBA00022989"/>
    </source>
</evidence>
<dbReference type="PANTHER" id="PTHR13713">
    <property type="entry name" value="SIALYLTRANSFERASE"/>
    <property type="match status" value="1"/>
</dbReference>
<keyword evidence="9" id="KW-0443">Lipid metabolism</keyword>
<evidence type="ECO:0000313" key="25">
    <source>
        <dbReference type="Proteomes" id="UP000504632"/>
    </source>
</evidence>
<evidence type="ECO:0000256" key="17">
    <source>
        <dbReference type="ARBA" id="ARBA00041976"/>
    </source>
</evidence>
<comment type="catalytic activity">
    <reaction evidence="21">
        <text>a beta-D-Gal-(1&lt;-&gt;1')-ceramide + CMP-N-acetyl-beta-neuraminate = N-acetyl-alpha-neuraminosyl-(2-&gt;3)-beta-D-galactosyl-(1&lt;-&gt;1')-ceramide + CMP + H(+)</text>
        <dbReference type="Rhea" id="RHEA:41780"/>
        <dbReference type="ChEBI" id="CHEBI:15378"/>
        <dbReference type="ChEBI" id="CHEBI:57812"/>
        <dbReference type="ChEBI" id="CHEBI:60377"/>
        <dbReference type="ChEBI" id="CHEBI:82643"/>
        <dbReference type="ChEBI" id="CHEBI:143593"/>
    </reaction>
    <physiologicalReaction direction="left-to-right" evidence="21">
        <dbReference type="Rhea" id="RHEA:41781"/>
    </physiologicalReaction>
</comment>
<name>A0A6J2V3Y6_CHACN</name>
<dbReference type="Proteomes" id="UP000504632">
    <property type="component" value="Chromosome 4"/>
</dbReference>
<dbReference type="EC" id="2.4.3.9" evidence="13"/>
<dbReference type="GO" id="GO:0006629">
    <property type="term" value="P:lipid metabolic process"/>
    <property type="evidence" value="ECO:0007669"/>
    <property type="project" value="UniProtKB-KW"/>
</dbReference>
<keyword evidence="12" id="KW-0325">Glycoprotein</keyword>
<evidence type="ECO:0000256" key="4">
    <source>
        <dbReference type="ARBA" id="ARBA00022679"/>
    </source>
</evidence>
<dbReference type="Pfam" id="PF00777">
    <property type="entry name" value="Glyco_transf_29"/>
    <property type="match status" value="1"/>
</dbReference>